<evidence type="ECO:0000313" key="3">
    <source>
        <dbReference type="EMBL" id="RPB04820.1"/>
    </source>
</evidence>
<evidence type="ECO:0000256" key="1">
    <source>
        <dbReference type="SAM" id="MobiDB-lite"/>
    </source>
</evidence>
<accession>A0A3N4K2L2</accession>
<dbReference type="AlphaFoldDB" id="A0A3N4K2L2"/>
<gene>
    <name evidence="3" type="ORF">L873DRAFT_1786006</name>
</gene>
<protein>
    <submittedName>
        <fullName evidence="3">Uncharacterized protein</fullName>
    </submittedName>
</protein>
<feature type="region of interest" description="Disordered" evidence="1">
    <location>
        <begin position="29"/>
        <end position="98"/>
    </location>
</feature>
<evidence type="ECO:0000313" key="4">
    <source>
        <dbReference type="Proteomes" id="UP000276215"/>
    </source>
</evidence>
<dbReference type="EMBL" id="ML120356">
    <property type="protein sequence ID" value="RPB04820.1"/>
    <property type="molecule type" value="Genomic_DNA"/>
</dbReference>
<feature type="compositionally biased region" description="Low complexity" evidence="1">
    <location>
        <begin position="29"/>
        <end position="61"/>
    </location>
</feature>
<reference evidence="3 4" key="1">
    <citation type="journal article" date="2018" name="Nat. Ecol. Evol.">
        <title>Pezizomycetes genomes reveal the molecular basis of ectomycorrhizal truffle lifestyle.</title>
        <authorList>
            <person name="Murat C."/>
            <person name="Payen T."/>
            <person name="Noel B."/>
            <person name="Kuo A."/>
            <person name="Morin E."/>
            <person name="Chen J."/>
            <person name="Kohler A."/>
            <person name="Krizsan K."/>
            <person name="Balestrini R."/>
            <person name="Da Silva C."/>
            <person name="Montanini B."/>
            <person name="Hainaut M."/>
            <person name="Levati E."/>
            <person name="Barry K.W."/>
            <person name="Belfiori B."/>
            <person name="Cichocki N."/>
            <person name="Clum A."/>
            <person name="Dockter R.B."/>
            <person name="Fauchery L."/>
            <person name="Guy J."/>
            <person name="Iotti M."/>
            <person name="Le Tacon F."/>
            <person name="Lindquist E.A."/>
            <person name="Lipzen A."/>
            <person name="Malagnac F."/>
            <person name="Mello A."/>
            <person name="Molinier V."/>
            <person name="Miyauchi S."/>
            <person name="Poulain J."/>
            <person name="Riccioni C."/>
            <person name="Rubini A."/>
            <person name="Sitrit Y."/>
            <person name="Splivallo R."/>
            <person name="Traeger S."/>
            <person name="Wang M."/>
            <person name="Zifcakova L."/>
            <person name="Wipf D."/>
            <person name="Zambonelli A."/>
            <person name="Paolocci F."/>
            <person name="Nowrousian M."/>
            <person name="Ottonello S."/>
            <person name="Baldrian P."/>
            <person name="Spatafora J.W."/>
            <person name="Henrissat B."/>
            <person name="Nagy L.G."/>
            <person name="Aury J.M."/>
            <person name="Wincker P."/>
            <person name="Grigoriev I.V."/>
            <person name="Bonfante P."/>
            <person name="Martin F.M."/>
        </authorList>
    </citation>
    <scope>NUCLEOTIDE SEQUENCE [LARGE SCALE GENOMIC DNA]</scope>
    <source>
        <strain evidence="3 4">120613-1</strain>
    </source>
</reference>
<name>A0A3N4K2L2_9PEZI</name>
<organism evidence="3 4">
    <name type="scientific">Choiromyces venosus 120613-1</name>
    <dbReference type="NCBI Taxonomy" id="1336337"/>
    <lineage>
        <taxon>Eukaryota</taxon>
        <taxon>Fungi</taxon>
        <taxon>Dikarya</taxon>
        <taxon>Ascomycota</taxon>
        <taxon>Pezizomycotina</taxon>
        <taxon>Pezizomycetes</taxon>
        <taxon>Pezizales</taxon>
        <taxon>Tuberaceae</taxon>
        <taxon>Choiromyces</taxon>
    </lineage>
</organism>
<keyword evidence="4" id="KW-1185">Reference proteome</keyword>
<feature type="region of interest" description="Disordered" evidence="1">
    <location>
        <begin position="311"/>
        <end position="361"/>
    </location>
</feature>
<feature type="compositionally biased region" description="Low complexity" evidence="1">
    <location>
        <begin position="311"/>
        <end position="321"/>
    </location>
</feature>
<feature type="compositionally biased region" description="Polar residues" evidence="1">
    <location>
        <begin position="68"/>
        <end position="91"/>
    </location>
</feature>
<proteinExistence type="predicted"/>
<evidence type="ECO:0000256" key="2">
    <source>
        <dbReference type="SAM" id="SignalP"/>
    </source>
</evidence>
<feature type="chain" id="PRO_5017986391" evidence="2">
    <location>
        <begin position="23"/>
        <end position="361"/>
    </location>
</feature>
<keyword evidence="2" id="KW-0732">Signal</keyword>
<dbReference type="Proteomes" id="UP000276215">
    <property type="component" value="Unassembled WGS sequence"/>
</dbReference>
<sequence length="361" mass="37370">MRAQAPLSEIGLFALLALGVSAVPGHSSGNVNVNTNSNNNNNDNRNNNNFNNNDFNNNNGNGFPGQMMGQSINSRRPNNQPGARWSDNSGLRNVKPGRPVTCLRSIKQPPMRADCEMALQALNNAMMTCPNSGQVWYFSTWGTCTMGTLPMLGDCNQKTAEDVIEAIGDILNAGCNNVGGFAESAPGSFLYVKVWANCGQGCLGLPGDSLDVKPKPDAWVQPVSDRGWGMGGGMGGGMFGPVQNMNAGLLGGGNMGGGWGTDMGGGTSHGVNGASNIKNNERNNIVKAGTGNNNIKTGTGNNIIKTGAGNKDNNNIGGINDPRGDGGDILDNSGALGPEVTSTRKKSRTGAKVVKATGTDP</sequence>
<feature type="signal peptide" evidence="2">
    <location>
        <begin position="1"/>
        <end position="22"/>
    </location>
</feature>